<dbReference type="GO" id="GO:0032259">
    <property type="term" value="P:methylation"/>
    <property type="evidence" value="ECO:0007669"/>
    <property type="project" value="UniProtKB-KW"/>
</dbReference>
<protein>
    <recommendedName>
        <fullName evidence="1">peptide chain release factor N(5)-glutamine methyltransferase</fullName>
        <ecNumber evidence="1">2.1.1.297</ecNumber>
    </recommendedName>
</protein>
<dbReference type="GO" id="GO:0102559">
    <property type="term" value="F:peptide chain release factor N(5)-glutamine methyltransferase activity"/>
    <property type="evidence" value="ECO:0007669"/>
    <property type="project" value="UniProtKB-EC"/>
</dbReference>
<dbReference type="Proteomes" id="UP000585836">
    <property type="component" value="Unassembled WGS sequence"/>
</dbReference>
<comment type="catalytic activity">
    <reaction evidence="5">
        <text>L-glutaminyl-[peptide chain release factor] + S-adenosyl-L-methionine = N(5)-methyl-L-glutaminyl-[peptide chain release factor] + S-adenosyl-L-homocysteine + H(+)</text>
        <dbReference type="Rhea" id="RHEA:42896"/>
        <dbReference type="Rhea" id="RHEA-COMP:10271"/>
        <dbReference type="Rhea" id="RHEA-COMP:10272"/>
        <dbReference type="ChEBI" id="CHEBI:15378"/>
        <dbReference type="ChEBI" id="CHEBI:30011"/>
        <dbReference type="ChEBI" id="CHEBI:57856"/>
        <dbReference type="ChEBI" id="CHEBI:59789"/>
        <dbReference type="ChEBI" id="CHEBI:61891"/>
        <dbReference type="EC" id="2.1.1.297"/>
    </reaction>
</comment>
<dbReference type="EMBL" id="JACHJK010000002">
    <property type="protein sequence ID" value="MBB5925693.1"/>
    <property type="molecule type" value="Genomic_DNA"/>
</dbReference>
<gene>
    <name evidence="7" type="ORF">FHS34_001147</name>
</gene>
<organism evidence="7 8">
    <name type="scientific">Streptomyces echinatus</name>
    <dbReference type="NCBI Taxonomy" id="67293"/>
    <lineage>
        <taxon>Bacteria</taxon>
        <taxon>Bacillati</taxon>
        <taxon>Actinomycetota</taxon>
        <taxon>Actinomycetes</taxon>
        <taxon>Kitasatosporales</taxon>
        <taxon>Streptomycetaceae</taxon>
        <taxon>Streptomyces</taxon>
    </lineage>
</organism>
<reference evidence="7 8" key="1">
    <citation type="submission" date="2020-08" db="EMBL/GenBank/DDBJ databases">
        <title>Genomic Encyclopedia of Type Strains, Phase III (KMG-III): the genomes of soil and plant-associated and newly described type strains.</title>
        <authorList>
            <person name="Whitman W."/>
        </authorList>
    </citation>
    <scope>NUCLEOTIDE SEQUENCE [LARGE SCALE GENOMIC DNA]</scope>
    <source>
        <strain evidence="7 8">CECT 3313</strain>
    </source>
</reference>
<dbReference type="InterPro" id="IPR050320">
    <property type="entry name" value="N5-glutamine_MTase"/>
</dbReference>
<evidence type="ECO:0000256" key="5">
    <source>
        <dbReference type="ARBA" id="ARBA00048391"/>
    </source>
</evidence>
<dbReference type="InterPro" id="IPR022446">
    <property type="entry name" value="MeTrfrase_put"/>
</dbReference>
<accession>A0A7W9PQS1</accession>
<dbReference type="Gene3D" id="3.40.50.150">
    <property type="entry name" value="Vaccinia Virus protein VP39"/>
    <property type="match status" value="1"/>
</dbReference>
<dbReference type="Pfam" id="PF05175">
    <property type="entry name" value="MTS"/>
    <property type="match status" value="1"/>
</dbReference>
<comment type="caution">
    <text evidence="7">The sequence shown here is derived from an EMBL/GenBank/DDBJ whole genome shotgun (WGS) entry which is preliminary data.</text>
</comment>
<keyword evidence="8" id="KW-1185">Reference proteome</keyword>
<evidence type="ECO:0000256" key="1">
    <source>
        <dbReference type="ARBA" id="ARBA00012771"/>
    </source>
</evidence>
<dbReference type="InterPro" id="IPR007848">
    <property type="entry name" value="Small_mtfrase_dom"/>
</dbReference>
<evidence type="ECO:0000256" key="3">
    <source>
        <dbReference type="ARBA" id="ARBA00022679"/>
    </source>
</evidence>
<keyword evidence="3 7" id="KW-0808">Transferase</keyword>
<dbReference type="NCBIfam" id="TIGR03704">
    <property type="entry name" value="PrmC_rel_meth"/>
    <property type="match status" value="1"/>
</dbReference>
<evidence type="ECO:0000259" key="6">
    <source>
        <dbReference type="Pfam" id="PF05175"/>
    </source>
</evidence>
<dbReference type="EC" id="2.1.1.297" evidence="1"/>
<dbReference type="NCBIfam" id="TIGR00536">
    <property type="entry name" value="hemK_fam"/>
    <property type="match status" value="1"/>
</dbReference>
<evidence type="ECO:0000256" key="2">
    <source>
        <dbReference type="ARBA" id="ARBA00022603"/>
    </source>
</evidence>
<name>A0A7W9PQS1_9ACTN</name>
<sequence length="263" mass="27240">MPAPAPLTLPAIVSVLRAAGCVFAEDEAELILATARTPEEAAGMVDRRAAGLPLEQVLGWAEFHGLRVTVEQGVFVPRRRTEFLVDQALAAAPHATVVVDLCCGSGALGAALAHALDGAEVHAADIDPAAVRCARRNLAAFGGRTHQGDLYEALPPALRGRVGVLTANVPYVPTAEVALLPAEARDHEPLVALDGGADGLDVLRRVAAGATDWLAPGGCLLTETSERQARAAVETFTAAGLTTRLAVSHELHAHVVIGVRPSP</sequence>
<keyword evidence="4" id="KW-0949">S-adenosyl-L-methionine</keyword>
<evidence type="ECO:0000313" key="8">
    <source>
        <dbReference type="Proteomes" id="UP000585836"/>
    </source>
</evidence>
<dbReference type="SUPFAM" id="SSF53335">
    <property type="entry name" value="S-adenosyl-L-methionine-dependent methyltransferases"/>
    <property type="match status" value="1"/>
</dbReference>
<dbReference type="PANTHER" id="PTHR18895">
    <property type="entry name" value="HEMK METHYLTRANSFERASE"/>
    <property type="match status" value="1"/>
</dbReference>
<keyword evidence="2 7" id="KW-0489">Methyltransferase</keyword>
<dbReference type="PANTHER" id="PTHR18895:SF74">
    <property type="entry name" value="MTRF1L RELEASE FACTOR GLUTAMINE METHYLTRANSFERASE"/>
    <property type="match status" value="1"/>
</dbReference>
<proteinExistence type="predicted"/>
<feature type="domain" description="Methyltransferase small" evidence="6">
    <location>
        <begin position="71"/>
        <end position="155"/>
    </location>
</feature>
<evidence type="ECO:0000313" key="7">
    <source>
        <dbReference type="EMBL" id="MBB5925693.1"/>
    </source>
</evidence>
<evidence type="ECO:0000256" key="4">
    <source>
        <dbReference type="ARBA" id="ARBA00022691"/>
    </source>
</evidence>
<dbReference type="InterPro" id="IPR004556">
    <property type="entry name" value="HemK-like"/>
</dbReference>
<dbReference type="RefSeq" id="WP_184961791.1">
    <property type="nucleotide sequence ID" value="NZ_BAAAWF010000042.1"/>
</dbReference>
<dbReference type="InterPro" id="IPR029063">
    <property type="entry name" value="SAM-dependent_MTases_sf"/>
</dbReference>
<dbReference type="AlphaFoldDB" id="A0A7W9PQS1"/>